<evidence type="ECO:0008006" key="4">
    <source>
        <dbReference type="Google" id="ProtNLM"/>
    </source>
</evidence>
<organism evidence="2 3">
    <name type="scientific">Leishmania donovani</name>
    <dbReference type="NCBI Taxonomy" id="5661"/>
    <lineage>
        <taxon>Eukaryota</taxon>
        <taxon>Discoba</taxon>
        <taxon>Euglenozoa</taxon>
        <taxon>Kinetoplastea</taxon>
        <taxon>Metakinetoplastina</taxon>
        <taxon>Trypanosomatida</taxon>
        <taxon>Trypanosomatidae</taxon>
        <taxon>Leishmaniinae</taxon>
        <taxon>Leishmania</taxon>
    </lineage>
</organism>
<feature type="signal peptide" evidence="1">
    <location>
        <begin position="1"/>
        <end position="23"/>
    </location>
</feature>
<dbReference type="KEGG" id="ldo:LDBPK_230920"/>
<accession>E9BGB1</accession>
<reference evidence="3" key="2">
    <citation type="submission" date="2011-02" db="EMBL/GenBank/DDBJ databases">
        <title>Whole genome sequencing of Leishmania donovani clinical lines reveals dynamic variation related to drug resistance.</title>
        <authorList>
            <person name="Downing T."/>
            <person name="Imamura H."/>
            <person name="Sanders M."/>
            <person name="Decuypere S."/>
            <person name="Hertz-Fowler C."/>
            <person name="Clark T.G."/>
            <person name="Rijal S."/>
            <person name="Sundar S."/>
            <person name="Quail M.A."/>
            <person name="De Doncker S."/>
            <person name="Maes I."/>
            <person name="Vanaerschot M."/>
            <person name="Stark O."/>
            <person name="Schonian G."/>
            <person name="Dujardin J.C."/>
            <person name="Berriman M."/>
        </authorList>
    </citation>
    <scope>NUCLEOTIDE SEQUENCE [LARGE SCALE GENOMIC DNA]</scope>
    <source>
        <strain evidence="3">BPK282A1</strain>
    </source>
</reference>
<proteinExistence type="predicted"/>
<sequence length="138" mass="15301">MLEAPRHARSFHTAVSLCTLVCGTSVMSVAHRCRAQCSTRLCCVDCTLDCYPKHVDLLNPLCPPPFLPRLHACFASLCGVGAFFCSRVCRCTYTGMVLYAPPPTPNGACARTTTPMPYQHASIHSERERRRMKVSFYA</sequence>
<dbReference type="AlphaFoldDB" id="E9BGB1"/>
<dbReference type="EMBL" id="FR799610">
    <property type="protein sequence ID" value="CBZ34287.1"/>
    <property type="molecule type" value="Genomic_DNA"/>
</dbReference>
<feature type="chain" id="PRO_5003233514" description="Secreted protein" evidence="1">
    <location>
        <begin position="24"/>
        <end position="138"/>
    </location>
</feature>
<dbReference type="RefSeq" id="XP_003860992.1">
    <property type="nucleotide sequence ID" value="XM_003860944.1"/>
</dbReference>
<dbReference type="Proteomes" id="UP000008980">
    <property type="component" value="Chromosome 23"/>
</dbReference>
<dbReference type="VEuPathDB" id="TriTrypDB:LdBPK_230920.1"/>
<dbReference type="GeneID" id="13390190"/>
<reference evidence="2 3" key="1">
    <citation type="journal article" date="2011" name="Genome Res.">
        <title>Whole genome sequencing of multiple Leishmania donovani clinical isolates provides insights into population structure and mechanisms of drug resistance.</title>
        <authorList>
            <person name="Downing T."/>
            <person name="Imamura H."/>
            <person name="Decuypere S."/>
            <person name="Clark T.G."/>
            <person name="Coombs G.H."/>
            <person name="Cotton J.A."/>
            <person name="Hilley J.D."/>
            <person name="de Doncker S."/>
            <person name="Maes I."/>
            <person name="Mottram J.C."/>
            <person name="Quail M.A."/>
            <person name="Rijal S."/>
            <person name="Sanders M."/>
            <person name="Schonian G."/>
            <person name="Stark O."/>
            <person name="Sundar S."/>
            <person name="Vanaerschot M."/>
            <person name="Hertz-Fowler C."/>
            <person name="Dujardin J.C."/>
            <person name="Berriman M."/>
        </authorList>
    </citation>
    <scope>NUCLEOTIDE SEQUENCE [LARGE SCALE GENOMIC DNA]</scope>
    <source>
        <strain evidence="2 3">BPK282A1</strain>
    </source>
</reference>
<evidence type="ECO:0000313" key="2">
    <source>
        <dbReference type="EMBL" id="CBZ34287.1"/>
    </source>
</evidence>
<gene>
    <name evidence="2" type="ORF">LDBPK_230920</name>
</gene>
<evidence type="ECO:0000256" key="1">
    <source>
        <dbReference type="SAM" id="SignalP"/>
    </source>
</evidence>
<keyword evidence="1" id="KW-0732">Signal</keyword>
<name>E9BGB1_LEIDO</name>
<protein>
    <recommendedName>
        <fullName evidence="4">Secreted protein</fullName>
    </recommendedName>
</protein>
<evidence type="ECO:0000313" key="3">
    <source>
        <dbReference type="Proteomes" id="UP000008980"/>
    </source>
</evidence>